<dbReference type="InterPro" id="IPR000679">
    <property type="entry name" value="Znf_GATA"/>
</dbReference>
<dbReference type="SMART" id="SM00401">
    <property type="entry name" value="ZnF_GATA"/>
    <property type="match status" value="1"/>
</dbReference>
<dbReference type="RefSeq" id="XP_031864028.1">
    <property type="nucleotide sequence ID" value="XM_032001865.1"/>
</dbReference>
<dbReference type="AlphaFoldDB" id="A0A5M6C914"/>
<keyword evidence="1" id="KW-0479">Metal-binding</keyword>
<keyword evidence="6" id="KW-1185">Reference proteome</keyword>
<evidence type="ECO:0000256" key="3">
    <source>
        <dbReference type="ARBA" id="ARBA00022833"/>
    </source>
</evidence>
<evidence type="ECO:0000256" key="1">
    <source>
        <dbReference type="ARBA" id="ARBA00022723"/>
    </source>
</evidence>
<feature type="compositionally biased region" description="Basic and acidic residues" evidence="4">
    <location>
        <begin position="601"/>
        <end position="612"/>
    </location>
</feature>
<organism evidence="5 6">
    <name type="scientific">Kwoniella shandongensis</name>
    <dbReference type="NCBI Taxonomy" id="1734106"/>
    <lineage>
        <taxon>Eukaryota</taxon>
        <taxon>Fungi</taxon>
        <taxon>Dikarya</taxon>
        <taxon>Basidiomycota</taxon>
        <taxon>Agaricomycotina</taxon>
        <taxon>Tremellomycetes</taxon>
        <taxon>Tremellales</taxon>
        <taxon>Cryptococcaceae</taxon>
        <taxon>Kwoniella</taxon>
    </lineage>
</organism>
<dbReference type="PANTHER" id="PTHR45658:SF18">
    <property type="entry name" value="PROTEIN GAT2"/>
    <property type="match status" value="1"/>
</dbReference>
<dbReference type="PROSITE" id="PS50114">
    <property type="entry name" value="GATA_ZN_FINGER_2"/>
    <property type="match status" value="1"/>
</dbReference>
<dbReference type="EMBL" id="CP144056">
    <property type="protein sequence ID" value="WWD19178.1"/>
    <property type="molecule type" value="Genomic_DNA"/>
</dbReference>
<reference evidence="5" key="1">
    <citation type="submission" date="2017-08" db="EMBL/GenBank/DDBJ databases">
        <authorList>
            <person name="Cuomo C."/>
            <person name="Billmyre B."/>
            <person name="Heitman J."/>
        </authorList>
    </citation>
    <scope>NUCLEOTIDE SEQUENCE</scope>
    <source>
        <strain evidence="5">CBS 12478</strain>
    </source>
</reference>
<dbReference type="GO" id="GO:0043565">
    <property type="term" value="F:sequence-specific DNA binding"/>
    <property type="evidence" value="ECO:0007669"/>
    <property type="project" value="InterPro"/>
</dbReference>
<dbReference type="GO" id="GO:0006355">
    <property type="term" value="P:regulation of DNA-templated transcription"/>
    <property type="evidence" value="ECO:0007669"/>
    <property type="project" value="InterPro"/>
</dbReference>
<sequence length="622" mass="67699">MSSSSRSSESGGIPGIPRVGAVRCYWALLAPHYTPITTSPYDPSKPPPLVEGQPPQQKLELEFVHFDPVLDAHLSKQKMSMMKRSVLEFIHPNEREQARRDLFSAISADDLQGSVTRVRFARLSRIRTILGCPPEENDFPVDAVTYIEDDEYLILDLVLNWVAEGLLLAFFHAIKDKDPVVNNDPARSHEEWSNLCGTKSLGNEQIEKLHSSIANVIEIPPLTRFPPERVFQLHLVNPEIPHQLPQLVFSWPPPRPPGVNTTYDGLYNAAEYCEMMKGVDMDPAQLTSGPGELRTNCTTRYGAQHSITTEGVYRHVTSVFIPYGSIVFACFQTTKMYELHSAQTTSTSGAPPPMLTTTRNGVSAGYTSLAAPNPIVSAHGDPWSSEPIPYAEQHAIPAASIHSQAQGLSSEWTSTPPQPNTLPRQQPQPSAWDSYHLALPPQPVAPLVQAPPTHIPISHHQNLHDTGYPTPSSSAPYNQHPQQHHYGQNLTPPHDYGGVPISATLMAESNSGNGSGGEGGYNGGGGGGGSSVNGGGGGSSSRPLVRPPGNVECCVMCGIKRSPEWRRNENGIKDLCNACGLRLARQVAKREGRQKPRKKKDQVGDIRGRSVSHDQYGMPAGA</sequence>
<feature type="compositionally biased region" description="Polar residues" evidence="4">
    <location>
        <begin position="401"/>
        <end position="431"/>
    </location>
</feature>
<accession>A0A5M6C914</accession>
<gene>
    <name evidence="5" type="ORF">CI109_103636</name>
</gene>
<keyword evidence="2" id="KW-0863">Zinc-finger</keyword>
<proteinExistence type="predicted"/>
<dbReference type="InterPro" id="IPR013088">
    <property type="entry name" value="Znf_NHR/GATA"/>
</dbReference>
<dbReference type="Pfam" id="PF00320">
    <property type="entry name" value="GATA"/>
    <property type="match status" value="1"/>
</dbReference>
<dbReference type="Proteomes" id="UP000322225">
    <property type="component" value="Chromosome 6"/>
</dbReference>
<evidence type="ECO:0000256" key="4">
    <source>
        <dbReference type="SAM" id="MobiDB-lite"/>
    </source>
</evidence>
<keyword evidence="3" id="KW-0862">Zinc</keyword>
<reference evidence="5" key="2">
    <citation type="submission" date="2024-01" db="EMBL/GenBank/DDBJ databases">
        <title>Comparative genomics of Cryptococcus and Kwoniella reveals pathogenesis evolution and contrasting modes of karyotype evolution via chromosome fusion or intercentromeric recombination.</title>
        <authorList>
            <person name="Coelho M.A."/>
            <person name="David-Palma M."/>
            <person name="Shea T."/>
            <person name="Bowers K."/>
            <person name="McGinley-Smith S."/>
            <person name="Mohammad A.W."/>
            <person name="Gnirke A."/>
            <person name="Yurkov A.M."/>
            <person name="Nowrousian M."/>
            <person name="Sun S."/>
            <person name="Cuomo C.A."/>
            <person name="Heitman J."/>
        </authorList>
    </citation>
    <scope>NUCLEOTIDE SEQUENCE</scope>
    <source>
        <strain evidence="5">CBS 12478</strain>
    </source>
</reference>
<dbReference type="OrthoDB" id="2162994at2759"/>
<dbReference type="CDD" id="cd00202">
    <property type="entry name" value="ZnF_GATA"/>
    <property type="match status" value="1"/>
</dbReference>
<protein>
    <submittedName>
        <fullName evidence="5">Uncharacterized protein</fullName>
    </submittedName>
</protein>
<dbReference type="Gene3D" id="3.30.50.10">
    <property type="entry name" value="Erythroid Transcription Factor GATA-1, subunit A"/>
    <property type="match status" value="1"/>
</dbReference>
<dbReference type="InterPro" id="IPR051140">
    <property type="entry name" value="GATA_TF"/>
</dbReference>
<dbReference type="PANTHER" id="PTHR45658">
    <property type="entry name" value="GATA TRANSCRIPTION FACTOR"/>
    <property type="match status" value="1"/>
</dbReference>
<evidence type="ECO:0000256" key="2">
    <source>
        <dbReference type="ARBA" id="ARBA00022771"/>
    </source>
</evidence>
<dbReference type="KEGG" id="ksn:43585973"/>
<feature type="compositionally biased region" description="Polar residues" evidence="4">
    <location>
        <begin position="469"/>
        <end position="491"/>
    </location>
</feature>
<dbReference type="SUPFAM" id="SSF57716">
    <property type="entry name" value="Glucocorticoid receptor-like (DNA-binding domain)"/>
    <property type="match status" value="1"/>
</dbReference>
<name>A0A5M6C914_9TREE</name>
<feature type="compositionally biased region" description="Gly residues" evidence="4">
    <location>
        <begin position="513"/>
        <end position="539"/>
    </location>
</feature>
<evidence type="ECO:0000313" key="5">
    <source>
        <dbReference type="EMBL" id="WWD19178.1"/>
    </source>
</evidence>
<evidence type="ECO:0000313" key="6">
    <source>
        <dbReference type="Proteomes" id="UP000322225"/>
    </source>
</evidence>
<dbReference type="GO" id="GO:0008270">
    <property type="term" value="F:zinc ion binding"/>
    <property type="evidence" value="ECO:0007669"/>
    <property type="project" value="UniProtKB-KW"/>
</dbReference>
<feature type="region of interest" description="Disordered" evidence="4">
    <location>
        <begin position="401"/>
        <end position="545"/>
    </location>
</feature>
<feature type="region of interest" description="Disordered" evidence="4">
    <location>
        <begin position="586"/>
        <end position="622"/>
    </location>
</feature>
<dbReference type="GeneID" id="43585973"/>